<dbReference type="EMBL" id="BIMX01000002">
    <property type="protein sequence ID" value="GCE97607.1"/>
    <property type="molecule type" value="Genomic_DNA"/>
</dbReference>
<comment type="caution">
    <text evidence="3">The sequence shown here is derived from an EMBL/GenBank/DDBJ whole genome shotgun (WGS) entry which is preliminary data.</text>
</comment>
<name>A0A4C2E0E7_9SACH</name>
<protein>
    <submittedName>
        <fullName evidence="3">Uncharacterized protein</fullName>
    </submittedName>
</protein>
<feature type="coiled-coil region" evidence="1">
    <location>
        <begin position="44"/>
        <end position="74"/>
    </location>
</feature>
<gene>
    <name evidence="3" type="ORF">ZYGM_004078</name>
</gene>
<dbReference type="Proteomes" id="UP000301737">
    <property type="component" value="Unassembled WGS sequence"/>
</dbReference>
<accession>A0A4C2E0E7</accession>
<evidence type="ECO:0000256" key="1">
    <source>
        <dbReference type="SAM" id="Coils"/>
    </source>
</evidence>
<evidence type="ECO:0000313" key="3">
    <source>
        <dbReference type="EMBL" id="GCE97607.1"/>
    </source>
</evidence>
<evidence type="ECO:0000313" key="4">
    <source>
        <dbReference type="Proteomes" id="UP000301737"/>
    </source>
</evidence>
<dbReference type="OrthoDB" id="1918at2759"/>
<dbReference type="InterPro" id="IPR014848">
    <property type="entry name" value="Rgp1"/>
</dbReference>
<reference evidence="3 4" key="1">
    <citation type="submission" date="2019-01" db="EMBL/GenBank/DDBJ databases">
        <title>Draft Genome Sequencing of Zygosaccharomyces mellis Ca-7.</title>
        <authorList>
            <person name="Shiwa Y."/>
            <person name="Kanesaki Y."/>
            <person name="Ishige T."/>
            <person name="Mura K."/>
            <person name="Hori T."/>
            <person name="Tamura T."/>
        </authorList>
    </citation>
    <scope>NUCLEOTIDE SEQUENCE [LARGE SCALE GENOMIC DNA]</scope>
    <source>
        <strain evidence="3 4">Ca-7</strain>
    </source>
</reference>
<evidence type="ECO:0000256" key="2">
    <source>
        <dbReference type="SAM" id="MobiDB-lite"/>
    </source>
</evidence>
<organism evidence="3 4">
    <name type="scientific">Zygosaccharomyces mellis</name>
    <dbReference type="NCBI Taxonomy" id="42258"/>
    <lineage>
        <taxon>Eukaryota</taxon>
        <taxon>Fungi</taxon>
        <taxon>Dikarya</taxon>
        <taxon>Ascomycota</taxon>
        <taxon>Saccharomycotina</taxon>
        <taxon>Saccharomycetes</taxon>
        <taxon>Saccharomycetales</taxon>
        <taxon>Saccharomycetaceae</taxon>
        <taxon>Zygosaccharomyces</taxon>
    </lineage>
</organism>
<feature type="compositionally biased region" description="Basic and acidic residues" evidence="2">
    <location>
        <begin position="425"/>
        <end position="435"/>
    </location>
</feature>
<keyword evidence="1" id="KW-0175">Coiled coil</keyword>
<feature type="region of interest" description="Disordered" evidence="2">
    <location>
        <begin position="412"/>
        <end position="435"/>
    </location>
</feature>
<proteinExistence type="predicted"/>
<keyword evidence="4" id="KW-1185">Reference proteome</keyword>
<dbReference type="AlphaFoldDB" id="A0A4C2E0E7"/>
<sequence length="653" mass="74192">MRTHRVDSYLLTENIKLEIVHESNPYFAGENISLVIRIKHLGSHQELISSRNSLKELHEEIEAQEAYIRSQNNDDSNRREDTRQPWSMKSLLNAVKGISEEVIPENAYMYLERQKVQREQLVKQIKYHKPVELMSGYVQISGMFQFDPELVNKEKLDKASVKVVGLDTPLNHVTRKTSGTVVGGNDMNQSNSLAKYFHSDGSSQALGPSTANEDEFKGDNNAVFTLAAHDEPVEYEQFPILLIPQTLLFSELNLEPGETRVFRFKSTKLPRMIPPSYYVSQNISINYSLEVGMGKLSHGGIKQDTIKVPINVAPFVSKSGGQYSPVLNEKMVIMEPGVVNEVKQRRPSTGRAMLNSTHLHTGKSSAGTLAKLDRNQEVEKLIQNFIKLVKSNRDELGDLEELVDSQMEIQFPEELSDDSPSTTNYDEKKKDESRYKMNRTSTVSNNVSDLIGLTASCTNRKLEFSEEEGLVPQLNNLQNIYQINWNSKSISRILCSRRFYTITDDIDLVIELDPVSPPTHKVTAATVTLESCELINPKYVTDLETLKRPQVNRIYDAHAICFDDCDRIPLKLIIPKTPMYQLTSQFKTDIFQVKWMLGIKFVLVPRMANVSLEQFYEDKKGVLYHAKEILEGEEFSCRIPLTVLPSASKFGGW</sequence>
<dbReference type="PANTHER" id="PTHR12507">
    <property type="entry name" value="REDUCED GROWTH PHENOTYPE 1 RGP1, YEAST -RELATED"/>
    <property type="match status" value="1"/>
</dbReference>
<dbReference type="Pfam" id="PF08737">
    <property type="entry name" value="Rgp1"/>
    <property type="match status" value="1"/>
</dbReference>